<dbReference type="GO" id="GO:0006633">
    <property type="term" value="P:fatty acid biosynthetic process"/>
    <property type="evidence" value="ECO:0007669"/>
    <property type="project" value="TreeGrafter"/>
</dbReference>
<proteinExistence type="inferred from homology"/>
<comment type="caution">
    <text evidence="5">The sequence shown here is derived from an EMBL/GenBank/DDBJ whole genome shotgun (WGS) entry which is preliminary data.</text>
</comment>
<evidence type="ECO:0000256" key="3">
    <source>
        <dbReference type="RuleBase" id="RU003694"/>
    </source>
</evidence>
<dbReference type="PANTHER" id="PTHR11712">
    <property type="entry name" value="POLYKETIDE SYNTHASE-RELATED"/>
    <property type="match status" value="1"/>
</dbReference>
<keyword evidence="2 3" id="KW-0808">Transferase</keyword>
<reference evidence="5" key="1">
    <citation type="submission" date="2020-08" db="EMBL/GenBank/DDBJ databases">
        <title>Genome public.</title>
        <authorList>
            <person name="Liu C."/>
            <person name="Sun Q."/>
        </authorList>
    </citation>
    <scope>NUCLEOTIDE SEQUENCE</scope>
    <source>
        <strain evidence="5">NSJ-32</strain>
    </source>
</reference>
<dbReference type="PANTHER" id="PTHR11712:SF336">
    <property type="entry name" value="3-OXOACYL-[ACYL-CARRIER-PROTEIN] SYNTHASE, MITOCHONDRIAL"/>
    <property type="match status" value="1"/>
</dbReference>
<name>A0A926I024_9FIRM</name>
<evidence type="ECO:0000313" key="5">
    <source>
        <dbReference type="EMBL" id="MBC8542734.1"/>
    </source>
</evidence>
<feature type="domain" description="Ketosynthase family 3 (KS3)" evidence="4">
    <location>
        <begin position="13"/>
        <end position="410"/>
    </location>
</feature>
<dbReference type="PROSITE" id="PS52004">
    <property type="entry name" value="KS3_2"/>
    <property type="match status" value="1"/>
</dbReference>
<sequence length="412" mass="44940">MKSGKCCTANKEMAKTVITGMGVISNAGLTLDAYWRSLFTGQLIYGPLPWLENDPQFRVKIGAYITSSKWNENLPVSILSRYGKAACYSASAALRAIEDAEFDIQTMDTRRIAIVIGTTMGEIQTEEQIAKALKKDPQYDNPQLFRQYRSDNILQAVRDVTGAQGRGYVVPAACAAGNYALALAQRLLHWNEADLVITGGVDAFSMVAFAGFQRLLSLAPDSCRPFDRNRRGLVLGEGCGMLLLERERERNSQKIHGYIKGIGLASNAYHMTSPHPEGRGEKAAMEKALQNAALPKEKIDCVIAHGTGTKANDRIESIAIQQVFGQQSPYVCSVKSMLGHSMGAASTLEVIAGMLMMQKGYLLPTANYETRDPDCDLKILKGNPVHKNLSYIQCNSFAFGGQTSSVIIGVKP</sequence>
<dbReference type="InterPro" id="IPR016039">
    <property type="entry name" value="Thiolase-like"/>
</dbReference>
<dbReference type="GO" id="GO:0004315">
    <property type="term" value="F:3-oxoacyl-[acyl-carrier-protein] synthase activity"/>
    <property type="evidence" value="ECO:0007669"/>
    <property type="project" value="TreeGrafter"/>
</dbReference>
<dbReference type="InterPro" id="IPR020841">
    <property type="entry name" value="PKS_Beta-ketoAc_synthase_dom"/>
</dbReference>
<evidence type="ECO:0000256" key="2">
    <source>
        <dbReference type="ARBA" id="ARBA00022679"/>
    </source>
</evidence>
<evidence type="ECO:0000259" key="4">
    <source>
        <dbReference type="PROSITE" id="PS52004"/>
    </source>
</evidence>
<accession>A0A926I024</accession>
<dbReference type="InterPro" id="IPR014030">
    <property type="entry name" value="Ketoacyl_synth_N"/>
</dbReference>
<dbReference type="InterPro" id="IPR014031">
    <property type="entry name" value="Ketoacyl_synth_C"/>
</dbReference>
<dbReference type="RefSeq" id="WP_177719301.1">
    <property type="nucleotide sequence ID" value="NZ_JACRSQ010000004.1"/>
</dbReference>
<dbReference type="SUPFAM" id="SSF53901">
    <property type="entry name" value="Thiolase-like"/>
    <property type="match status" value="2"/>
</dbReference>
<dbReference type="AlphaFoldDB" id="A0A926I024"/>
<keyword evidence="6" id="KW-1185">Reference proteome</keyword>
<dbReference type="CDD" id="cd00834">
    <property type="entry name" value="KAS_I_II"/>
    <property type="match status" value="1"/>
</dbReference>
<evidence type="ECO:0000313" key="6">
    <source>
        <dbReference type="Proteomes" id="UP000657006"/>
    </source>
</evidence>
<organism evidence="5 6">
    <name type="scientific">Bianquea renquensis</name>
    <dbReference type="NCBI Taxonomy" id="2763661"/>
    <lineage>
        <taxon>Bacteria</taxon>
        <taxon>Bacillati</taxon>
        <taxon>Bacillota</taxon>
        <taxon>Clostridia</taxon>
        <taxon>Eubacteriales</taxon>
        <taxon>Bianqueaceae</taxon>
        <taxon>Bianquea</taxon>
    </lineage>
</organism>
<dbReference type="InterPro" id="IPR000794">
    <property type="entry name" value="Beta-ketoacyl_synthase"/>
</dbReference>
<evidence type="ECO:0000256" key="1">
    <source>
        <dbReference type="ARBA" id="ARBA00008467"/>
    </source>
</evidence>
<comment type="similarity">
    <text evidence="1 3">Belongs to the thiolase-like superfamily. Beta-ketoacyl-ACP synthases family.</text>
</comment>
<dbReference type="Gene3D" id="3.40.47.10">
    <property type="match status" value="2"/>
</dbReference>
<dbReference type="SMART" id="SM00825">
    <property type="entry name" value="PKS_KS"/>
    <property type="match status" value="1"/>
</dbReference>
<gene>
    <name evidence="5" type="ORF">H8730_04130</name>
</gene>
<dbReference type="EMBL" id="JACRSQ010000004">
    <property type="protein sequence ID" value="MBC8542734.1"/>
    <property type="molecule type" value="Genomic_DNA"/>
</dbReference>
<dbReference type="Pfam" id="PF02801">
    <property type="entry name" value="Ketoacyl-synt_C"/>
    <property type="match status" value="1"/>
</dbReference>
<protein>
    <submittedName>
        <fullName evidence="5">Beta-ketoacyl-[acyl-carrier-protein] synthase family protein</fullName>
    </submittedName>
</protein>
<dbReference type="Pfam" id="PF00109">
    <property type="entry name" value="ketoacyl-synt"/>
    <property type="match status" value="1"/>
</dbReference>
<dbReference type="Proteomes" id="UP000657006">
    <property type="component" value="Unassembled WGS sequence"/>
</dbReference>